<reference evidence="2" key="1">
    <citation type="submission" date="2018-05" db="EMBL/GenBank/DDBJ databases">
        <authorList>
            <person name="Lanie J.A."/>
            <person name="Ng W.-L."/>
            <person name="Kazmierczak K.M."/>
            <person name="Andrzejewski T.M."/>
            <person name="Davidsen T.M."/>
            <person name="Wayne K.J."/>
            <person name="Tettelin H."/>
            <person name="Glass J.I."/>
            <person name="Rusch D."/>
            <person name="Podicherti R."/>
            <person name="Tsui H.-C.T."/>
            <person name="Winkler M.E."/>
        </authorList>
    </citation>
    <scope>NUCLEOTIDE SEQUENCE</scope>
</reference>
<dbReference type="EMBL" id="UINC01119608">
    <property type="protein sequence ID" value="SVC93554.1"/>
    <property type="molecule type" value="Genomic_DNA"/>
</dbReference>
<feature type="compositionally biased region" description="Basic residues" evidence="1">
    <location>
        <begin position="24"/>
        <end position="35"/>
    </location>
</feature>
<evidence type="ECO:0000313" key="2">
    <source>
        <dbReference type="EMBL" id="SVC93554.1"/>
    </source>
</evidence>
<feature type="non-terminal residue" evidence="2">
    <location>
        <position position="1"/>
    </location>
</feature>
<accession>A0A382R725</accession>
<sequence length="55" mass="6175">GDLSALVKKQAFSMNIEKGNFTRNQHRKEKGKKPLLSKEKRNVSLGNATELADFT</sequence>
<name>A0A382R725_9ZZZZ</name>
<proteinExistence type="predicted"/>
<organism evidence="2">
    <name type="scientific">marine metagenome</name>
    <dbReference type="NCBI Taxonomy" id="408172"/>
    <lineage>
        <taxon>unclassified sequences</taxon>
        <taxon>metagenomes</taxon>
        <taxon>ecological metagenomes</taxon>
    </lineage>
</organism>
<gene>
    <name evidence="2" type="ORF">METZ01_LOCUS346408</name>
</gene>
<protein>
    <submittedName>
        <fullName evidence="2">Uncharacterized protein</fullName>
    </submittedName>
</protein>
<feature type="non-terminal residue" evidence="2">
    <location>
        <position position="55"/>
    </location>
</feature>
<feature type="region of interest" description="Disordered" evidence="1">
    <location>
        <begin position="21"/>
        <end position="42"/>
    </location>
</feature>
<evidence type="ECO:0000256" key="1">
    <source>
        <dbReference type="SAM" id="MobiDB-lite"/>
    </source>
</evidence>
<dbReference type="AlphaFoldDB" id="A0A382R725"/>